<comment type="caution">
    <text evidence="2">The sequence shown here is derived from an EMBL/GenBank/DDBJ whole genome shotgun (WGS) entry which is preliminary data.</text>
</comment>
<dbReference type="PANTHER" id="PTHR31157">
    <property type="entry name" value="SCP DOMAIN-CONTAINING PROTEIN"/>
    <property type="match status" value="1"/>
</dbReference>
<dbReference type="InterPro" id="IPR014044">
    <property type="entry name" value="CAP_dom"/>
</dbReference>
<dbReference type="CDD" id="cd05379">
    <property type="entry name" value="CAP_bacterial"/>
    <property type="match status" value="1"/>
</dbReference>
<keyword evidence="3" id="KW-1185">Reference proteome</keyword>
<dbReference type="RefSeq" id="WP_271993843.1">
    <property type="nucleotide sequence ID" value="NZ_JAQNDN010000001.1"/>
</dbReference>
<dbReference type="Gene3D" id="3.40.33.10">
    <property type="entry name" value="CAP"/>
    <property type="match status" value="1"/>
</dbReference>
<dbReference type="SUPFAM" id="SSF55797">
    <property type="entry name" value="PR-1-like"/>
    <property type="match status" value="1"/>
</dbReference>
<proteinExistence type="predicted"/>
<name>A0ABT5AWX4_9BACT</name>
<dbReference type="Proteomes" id="UP001217838">
    <property type="component" value="Unassembled WGS sequence"/>
</dbReference>
<dbReference type="EMBL" id="JAQNDN010000001">
    <property type="protein sequence ID" value="MDC0666326.1"/>
    <property type="molecule type" value="Genomic_DNA"/>
</dbReference>
<organism evidence="2 3">
    <name type="scientific">Nannocystis radixulma</name>
    <dbReference type="NCBI Taxonomy" id="2995305"/>
    <lineage>
        <taxon>Bacteria</taxon>
        <taxon>Pseudomonadati</taxon>
        <taxon>Myxococcota</taxon>
        <taxon>Polyangia</taxon>
        <taxon>Nannocystales</taxon>
        <taxon>Nannocystaceae</taxon>
        <taxon>Nannocystis</taxon>
    </lineage>
</organism>
<accession>A0ABT5AWX4</accession>
<sequence>MHNAPRILALLALLAPIACDVDDETATRVGEGIIGIGLDSTELAELGIDALTDSVDPSFACNDNGWKSAWAKLEDQVITLVNQRRAAGAVCGGVSKPPVPPVTAQAQLRCAARGHSKDMGVNNFASHVGSDGSTFTERITAAGYAWTTAGENIAGGYSTAAQVVNAWMASTGHCNNIMNGNFTDLGVGYYYSKSAPFKYYWTQDFGRN</sequence>
<dbReference type="InterPro" id="IPR035940">
    <property type="entry name" value="CAP_sf"/>
</dbReference>
<evidence type="ECO:0000259" key="1">
    <source>
        <dbReference type="Pfam" id="PF00188"/>
    </source>
</evidence>
<feature type="domain" description="SCP" evidence="1">
    <location>
        <begin position="80"/>
        <end position="205"/>
    </location>
</feature>
<dbReference type="PANTHER" id="PTHR31157:SF1">
    <property type="entry name" value="SCP DOMAIN-CONTAINING PROTEIN"/>
    <property type="match status" value="1"/>
</dbReference>
<dbReference type="Pfam" id="PF00188">
    <property type="entry name" value="CAP"/>
    <property type="match status" value="1"/>
</dbReference>
<evidence type="ECO:0000313" key="2">
    <source>
        <dbReference type="EMBL" id="MDC0666326.1"/>
    </source>
</evidence>
<evidence type="ECO:0000313" key="3">
    <source>
        <dbReference type="Proteomes" id="UP001217838"/>
    </source>
</evidence>
<gene>
    <name evidence="2" type="ORF">POL58_01195</name>
</gene>
<protein>
    <submittedName>
        <fullName evidence="2">CAP domain-containing protein</fullName>
    </submittedName>
</protein>
<reference evidence="2 3" key="1">
    <citation type="submission" date="2022-11" db="EMBL/GenBank/DDBJ databases">
        <title>Minimal conservation of predation-associated metabolite biosynthetic gene clusters underscores biosynthetic potential of Myxococcota including descriptions for ten novel species: Archangium lansinium sp. nov., Myxococcus landrumus sp. nov., Nannocystis bai.</title>
        <authorList>
            <person name="Ahearne A."/>
            <person name="Stevens C."/>
            <person name="Dowd S."/>
        </authorList>
    </citation>
    <scope>NUCLEOTIDE SEQUENCE [LARGE SCALE GENOMIC DNA]</scope>
    <source>
        <strain evidence="2 3">NCELM</strain>
    </source>
</reference>